<dbReference type="PROSITE" id="PS51149">
    <property type="entry name" value="GLY_RADICAL_2"/>
    <property type="match status" value="1"/>
</dbReference>
<dbReference type="PANTHER" id="PTHR43641">
    <property type="entry name" value="FORMATE ACETYLTRANSFERASE 3-RELATED"/>
    <property type="match status" value="1"/>
</dbReference>
<sequence>MTILQAPASTRGADAAQAAPEPHFGALTPRMASWRDRLLETTPSVCAERAMITTRVYREHAADPVVLRRAHMLRSVLEGMSIYIEPETLIAGNLASTNRASAIMPEYAMDWVIEELDEFDKRPGDRYTITEETKQALRDIAPFWEGRTLKEHGLANMPPQARVFYDLGIIHPEGNITSGDAHIAVSYPRLLAEGLAAYKRRTREALDALDATDAEGLRRSYFYRAVLIVIDAVIAFAHRYADLAEDLAAAEPAAERRAELTEMARILRRVPEHPATTLHEAVQAVWLIQAVLQIESNGHSLSFGRFDQYMGPFYDADLAAGRITRDSATELLTNLWLKVITVAKLRSWSHTRFSAGGPLYQNVTVGGQTRDGRDAVNAFSYVVLRAVAQTHLPQPNLTVRYHRGLSEEFLSECVEVMRLGFGMPAFNSDEVIIPSLIEKGVDPADARDFSAIGCVEVAVPGKWGYRCTGMSFLNFPKTLLVALNDGLDPATGTRLAPACGRLEDMTSFDEVMRAWDVTVRAFQRAAVTLDSACDLALEELVPDILCSALVEDCIGRGRPLKEGGAVYDYISGLQVGIANLGDSLAAIKKCVFEDRSMGADELWAALQSDFAGERGEQIREQLVAAPKYGNDDDYVDALLVDAYNSCIDEIRKSRNTRYGRGPVGGVYYAGTSSISANVPQGAGTAATPDGRRAGEPLAEGCSPSHGADVNGPTAVFKSVGKLPTHDITGGVLLNQKVNPSMLRKPEDRAKLMMMLRTFFNRLEGFHVQYNVVSRETLLDAQAHPEKHRDLIVRVAGYSAFFNVLSRATQDDIIARTEQSL</sequence>
<evidence type="ECO:0000256" key="3">
    <source>
        <dbReference type="PROSITE-ProRule" id="PRU00493"/>
    </source>
</evidence>
<feature type="domain" description="PFL" evidence="5">
    <location>
        <begin position="29"/>
        <end position="692"/>
    </location>
</feature>
<dbReference type="InterPro" id="IPR001150">
    <property type="entry name" value="Gly_radical"/>
</dbReference>
<dbReference type="InterPro" id="IPR019777">
    <property type="entry name" value="Form_AcTrfase_GR_CS"/>
</dbReference>
<dbReference type="InterPro" id="IPR010098">
    <property type="entry name" value="PFL2/GDeHydtase_fam"/>
</dbReference>
<evidence type="ECO:0000259" key="5">
    <source>
        <dbReference type="PROSITE" id="PS51554"/>
    </source>
</evidence>
<evidence type="ECO:0000313" key="6">
    <source>
        <dbReference type="EMBL" id="MCZ0858487.1"/>
    </source>
</evidence>
<name>A0ABT4I9S0_9ACTO</name>
<keyword evidence="7" id="KW-1185">Reference proteome</keyword>
<evidence type="ECO:0000313" key="7">
    <source>
        <dbReference type="Proteomes" id="UP001072034"/>
    </source>
</evidence>
<dbReference type="EMBL" id="JAPTMY010000023">
    <property type="protein sequence ID" value="MCZ0858487.1"/>
    <property type="molecule type" value="Genomic_DNA"/>
</dbReference>
<dbReference type="Gene3D" id="3.20.70.20">
    <property type="match status" value="1"/>
</dbReference>
<dbReference type="InterPro" id="IPR004184">
    <property type="entry name" value="PFL_dom"/>
</dbReference>
<dbReference type="NCBIfam" id="TIGR01774">
    <property type="entry name" value="PFL2-3"/>
    <property type="match status" value="1"/>
</dbReference>
<dbReference type="PROSITE" id="PS00850">
    <property type="entry name" value="GLY_RADICAL_1"/>
    <property type="match status" value="1"/>
</dbReference>
<dbReference type="Pfam" id="PF02901">
    <property type="entry name" value="PFL-like"/>
    <property type="match status" value="1"/>
</dbReference>
<dbReference type="InterPro" id="IPR051215">
    <property type="entry name" value="GRE"/>
</dbReference>
<evidence type="ECO:0000256" key="1">
    <source>
        <dbReference type="ARBA" id="ARBA00022818"/>
    </source>
</evidence>
<proteinExistence type="predicted"/>
<reference evidence="6" key="1">
    <citation type="submission" date="2022-10" db="EMBL/GenBank/DDBJ databases">
        <title>Genome sequence of Actinomyces israelii ATCC 10048.</title>
        <authorList>
            <person name="Watt R.M."/>
            <person name="Tong W.M."/>
        </authorList>
    </citation>
    <scope>NUCLEOTIDE SEQUENCE</scope>
    <source>
        <strain evidence="6">ATCC 10048</strain>
    </source>
</reference>
<evidence type="ECO:0000256" key="2">
    <source>
        <dbReference type="ARBA" id="ARBA00023239"/>
    </source>
</evidence>
<keyword evidence="1 3" id="KW-0556">Organic radical</keyword>
<comment type="caution">
    <text evidence="6">The sequence shown here is derived from an EMBL/GenBank/DDBJ whole genome shotgun (WGS) entry which is preliminary data.</text>
</comment>
<dbReference type="Pfam" id="PF01228">
    <property type="entry name" value="Gly_radical"/>
    <property type="match status" value="1"/>
</dbReference>
<feature type="modified residue" description="Glycine radical" evidence="3">
    <location>
        <position position="796"/>
    </location>
</feature>
<dbReference type="PROSITE" id="PS51554">
    <property type="entry name" value="PFL"/>
    <property type="match status" value="1"/>
</dbReference>
<dbReference type="RefSeq" id="WP_268917863.1">
    <property type="nucleotide sequence ID" value="NZ_JAPTMY010000023.1"/>
</dbReference>
<dbReference type="Proteomes" id="UP001072034">
    <property type="component" value="Unassembled WGS sequence"/>
</dbReference>
<organism evidence="6 7">
    <name type="scientific">Actinomyces israelii</name>
    <dbReference type="NCBI Taxonomy" id="1659"/>
    <lineage>
        <taxon>Bacteria</taxon>
        <taxon>Bacillati</taxon>
        <taxon>Actinomycetota</taxon>
        <taxon>Actinomycetes</taxon>
        <taxon>Actinomycetales</taxon>
        <taxon>Actinomycetaceae</taxon>
        <taxon>Actinomyces</taxon>
    </lineage>
</organism>
<keyword evidence="2" id="KW-0456">Lyase</keyword>
<evidence type="ECO:0000259" key="4">
    <source>
        <dbReference type="PROSITE" id="PS51149"/>
    </source>
</evidence>
<gene>
    <name evidence="6" type="ORF">OHJ16_10575</name>
</gene>
<accession>A0ABT4I9S0</accession>
<dbReference type="PANTHER" id="PTHR43641:SF2">
    <property type="entry name" value="DEHYDRATASE YBIW-RELATED"/>
    <property type="match status" value="1"/>
</dbReference>
<dbReference type="SUPFAM" id="SSF51998">
    <property type="entry name" value="PFL-like glycyl radical enzymes"/>
    <property type="match status" value="1"/>
</dbReference>
<protein>
    <submittedName>
        <fullName evidence="6">Glycyl radical protein</fullName>
    </submittedName>
</protein>
<dbReference type="CDD" id="cd01677">
    <property type="entry name" value="PFL2_DhaB_BssA"/>
    <property type="match status" value="1"/>
</dbReference>
<feature type="domain" description="Glycine radical" evidence="4">
    <location>
        <begin position="699"/>
        <end position="820"/>
    </location>
</feature>